<accession>A0ACC5RG76</accession>
<comment type="caution">
    <text evidence="1">The sequence shown here is derived from an EMBL/GenBank/DDBJ whole genome shotgun (WGS) entry which is preliminary data.</text>
</comment>
<dbReference type="EMBL" id="JAENHL010000009">
    <property type="protein sequence ID" value="MBK1871593.1"/>
    <property type="molecule type" value="Genomic_DNA"/>
</dbReference>
<reference evidence="1" key="1">
    <citation type="submission" date="2021-01" db="EMBL/GenBank/DDBJ databases">
        <authorList>
            <person name="Sun Q."/>
        </authorList>
    </citation>
    <scope>NUCLEOTIDE SEQUENCE</scope>
    <source>
        <strain evidence="1">YIM B02566</strain>
    </source>
</reference>
<gene>
    <name evidence="1" type="ORF">JHL16_34825</name>
</gene>
<protein>
    <submittedName>
        <fullName evidence="1">Uncharacterized protein</fullName>
    </submittedName>
</protein>
<name>A0ACC5RG76_9HYPH</name>
<evidence type="ECO:0000313" key="1">
    <source>
        <dbReference type="EMBL" id="MBK1871593.1"/>
    </source>
</evidence>
<evidence type="ECO:0000313" key="2">
    <source>
        <dbReference type="Proteomes" id="UP000616151"/>
    </source>
</evidence>
<dbReference type="Proteomes" id="UP000616151">
    <property type="component" value="Unassembled WGS sequence"/>
</dbReference>
<proteinExistence type="predicted"/>
<sequence length="171" mass="18639">MHTPKDGKTLLIHKVGEEGTIEIDAMTGQLVTPVDDRPEWADKLAAASLAERIGWYEQRVGKTKAAEHLTTDGPIAFQDLTWVGLDDEQTEVEIEADNDFRMQCLGELLGIDLEAAEKDADFGKVLADVSVAHQPQRTDAELAEMSEADKQGFGVSSDQKDGEQKRTATGA</sequence>
<organism evidence="1 2">
    <name type="scientific">Taklimakanibacter albus</name>
    <dbReference type="NCBI Taxonomy" id="2800327"/>
    <lineage>
        <taxon>Bacteria</taxon>
        <taxon>Pseudomonadati</taxon>
        <taxon>Pseudomonadota</taxon>
        <taxon>Alphaproteobacteria</taxon>
        <taxon>Hyphomicrobiales</taxon>
        <taxon>Aestuariivirgaceae</taxon>
        <taxon>Taklimakanibacter</taxon>
    </lineage>
</organism>
<keyword evidence="2" id="KW-1185">Reference proteome</keyword>